<evidence type="ECO:0000256" key="2">
    <source>
        <dbReference type="ARBA" id="ARBA00022692"/>
    </source>
</evidence>
<dbReference type="Gene3D" id="1.20.1250.20">
    <property type="entry name" value="MFS general substrate transporter like domains"/>
    <property type="match status" value="1"/>
</dbReference>
<feature type="transmembrane region" description="Helical" evidence="5">
    <location>
        <begin position="433"/>
        <end position="458"/>
    </location>
</feature>
<evidence type="ECO:0000313" key="7">
    <source>
        <dbReference type="Proteomes" id="UP001213681"/>
    </source>
</evidence>
<feature type="transmembrane region" description="Helical" evidence="5">
    <location>
        <begin position="98"/>
        <end position="119"/>
    </location>
</feature>
<feature type="transmembrane region" description="Helical" evidence="5">
    <location>
        <begin position="407"/>
        <end position="427"/>
    </location>
</feature>
<dbReference type="EMBL" id="JAPVEA010000001">
    <property type="protein sequence ID" value="KAJ5465317.1"/>
    <property type="molecule type" value="Genomic_DNA"/>
</dbReference>
<evidence type="ECO:0000313" key="6">
    <source>
        <dbReference type="EMBL" id="KAJ5465317.1"/>
    </source>
</evidence>
<feature type="transmembrane region" description="Helical" evidence="5">
    <location>
        <begin position="342"/>
        <end position="365"/>
    </location>
</feature>
<dbReference type="AlphaFoldDB" id="A0AAD6CHD3"/>
<comment type="caution">
    <text evidence="6">The sequence shown here is derived from an EMBL/GenBank/DDBJ whole genome shotgun (WGS) entry which is preliminary data.</text>
</comment>
<accession>A0AAD6CHD3</accession>
<evidence type="ECO:0008006" key="8">
    <source>
        <dbReference type="Google" id="ProtNLM"/>
    </source>
</evidence>
<reference evidence="6" key="1">
    <citation type="submission" date="2022-12" db="EMBL/GenBank/DDBJ databases">
        <authorList>
            <person name="Petersen C."/>
        </authorList>
    </citation>
    <scope>NUCLEOTIDE SEQUENCE</scope>
    <source>
        <strain evidence="6">IBT 16125</strain>
    </source>
</reference>
<proteinExistence type="predicted"/>
<gene>
    <name evidence="6" type="ORF">N7458_001003</name>
</gene>
<dbReference type="RefSeq" id="XP_056772164.1">
    <property type="nucleotide sequence ID" value="XM_056904397.1"/>
</dbReference>
<feature type="transmembrane region" description="Helical" evidence="5">
    <location>
        <begin position="258"/>
        <end position="276"/>
    </location>
</feature>
<feature type="transmembrane region" description="Helical" evidence="5">
    <location>
        <begin position="371"/>
        <end position="395"/>
    </location>
</feature>
<evidence type="ECO:0000256" key="1">
    <source>
        <dbReference type="ARBA" id="ARBA00004141"/>
    </source>
</evidence>
<dbReference type="InterPro" id="IPR036259">
    <property type="entry name" value="MFS_trans_sf"/>
</dbReference>
<name>A0AAD6CHD3_9EURO</name>
<comment type="subcellular location">
    <subcellularLocation>
        <location evidence="1">Membrane</location>
        <topology evidence="1">Multi-pass membrane protein</topology>
    </subcellularLocation>
</comment>
<sequence>MENKTDHSAIDDKDTCVDLHEHVMLEVGRPSIGGILKYSKNGILLDPQPSEDPHDPLNFSHLEKGRVLTGLAYWAFLGTANLIIVCLLWVPIGNLVGVRVSFLISAFGAATLSIWAALAPTFSQFVIARVLASLFFASPEAYGPQIVTDTFYLHQRAASTSVFTAFQFCGFTFAGFIGGYVTMSHGWRAPSWVMVIMSYIAFLVVAFIFPETTFTRSKACKRNAKRRYIHTLSLSPGSGGGPPKSSSLWRSFAAPWKYVFHPTVMLATLFFSLFLATNDYLLTSNSIVYPLEYGSTLEEVALTSFAPTAGCLLGILIGGWANDKYVAWQISKNTEGVFIPEMRLTMAIITVILGPVGLVLFGTAAQNHVHWIVPLLGEFMVNLSLVIAGNITYTYMADVYQERTDQVLVMLNALKNLSAFGLVYAITPWNTHSGYSVAFGCLAVILFAAHLPLVLLYYRGARMQAWEAKEFPVK</sequence>
<evidence type="ECO:0000256" key="4">
    <source>
        <dbReference type="ARBA" id="ARBA00023136"/>
    </source>
</evidence>
<feature type="transmembrane region" description="Helical" evidence="5">
    <location>
        <begin position="300"/>
        <end position="321"/>
    </location>
</feature>
<evidence type="ECO:0000256" key="3">
    <source>
        <dbReference type="ARBA" id="ARBA00022989"/>
    </source>
</evidence>
<dbReference type="GO" id="GO:0005886">
    <property type="term" value="C:plasma membrane"/>
    <property type="evidence" value="ECO:0007669"/>
    <property type="project" value="TreeGrafter"/>
</dbReference>
<dbReference type="GO" id="GO:0022857">
    <property type="term" value="F:transmembrane transporter activity"/>
    <property type="evidence" value="ECO:0007669"/>
    <property type="project" value="InterPro"/>
</dbReference>
<evidence type="ECO:0000256" key="5">
    <source>
        <dbReference type="SAM" id="Phobius"/>
    </source>
</evidence>
<keyword evidence="3 5" id="KW-1133">Transmembrane helix</keyword>
<keyword evidence="4 5" id="KW-0472">Membrane</keyword>
<feature type="transmembrane region" description="Helical" evidence="5">
    <location>
        <begin position="162"/>
        <end position="183"/>
    </location>
</feature>
<feature type="transmembrane region" description="Helical" evidence="5">
    <location>
        <begin position="189"/>
        <end position="209"/>
    </location>
</feature>
<dbReference type="Pfam" id="PF07690">
    <property type="entry name" value="MFS_1"/>
    <property type="match status" value="1"/>
</dbReference>
<dbReference type="GeneID" id="81594640"/>
<dbReference type="PANTHER" id="PTHR23502:SF34">
    <property type="entry name" value="PROTEIN HOL1"/>
    <property type="match status" value="1"/>
</dbReference>
<keyword evidence="2 5" id="KW-0812">Transmembrane</keyword>
<dbReference type="PANTHER" id="PTHR23502">
    <property type="entry name" value="MAJOR FACILITATOR SUPERFAMILY"/>
    <property type="match status" value="1"/>
</dbReference>
<dbReference type="Proteomes" id="UP001213681">
    <property type="component" value="Unassembled WGS sequence"/>
</dbReference>
<reference evidence="6" key="2">
    <citation type="journal article" date="2023" name="IMA Fungus">
        <title>Comparative genomic study of the Penicillium genus elucidates a diverse pangenome and 15 lateral gene transfer events.</title>
        <authorList>
            <person name="Petersen C."/>
            <person name="Sorensen T."/>
            <person name="Nielsen M.R."/>
            <person name="Sondergaard T.E."/>
            <person name="Sorensen J.L."/>
            <person name="Fitzpatrick D.A."/>
            <person name="Frisvad J.C."/>
            <person name="Nielsen K.L."/>
        </authorList>
    </citation>
    <scope>NUCLEOTIDE SEQUENCE</scope>
    <source>
        <strain evidence="6">IBT 16125</strain>
    </source>
</reference>
<dbReference type="InterPro" id="IPR011701">
    <property type="entry name" value="MFS"/>
</dbReference>
<organism evidence="6 7">
    <name type="scientific">Penicillium daleae</name>
    <dbReference type="NCBI Taxonomy" id="63821"/>
    <lineage>
        <taxon>Eukaryota</taxon>
        <taxon>Fungi</taxon>
        <taxon>Dikarya</taxon>
        <taxon>Ascomycota</taxon>
        <taxon>Pezizomycotina</taxon>
        <taxon>Eurotiomycetes</taxon>
        <taxon>Eurotiomycetidae</taxon>
        <taxon>Eurotiales</taxon>
        <taxon>Aspergillaceae</taxon>
        <taxon>Penicillium</taxon>
    </lineage>
</organism>
<dbReference type="SUPFAM" id="SSF103473">
    <property type="entry name" value="MFS general substrate transporter"/>
    <property type="match status" value="1"/>
</dbReference>
<feature type="transmembrane region" description="Helical" evidence="5">
    <location>
        <begin position="71"/>
        <end position="92"/>
    </location>
</feature>
<protein>
    <recommendedName>
        <fullName evidence="8">Major facilitator superfamily (MFS) profile domain-containing protein</fullName>
    </recommendedName>
</protein>
<keyword evidence="7" id="KW-1185">Reference proteome</keyword>